<name>A0A5B7EVP6_PORTR</name>
<protein>
    <submittedName>
        <fullName evidence="1">Uncharacterized protein</fullName>
    </submittedName>
</protein>
<organism evidence="1 2">
    <name type="scientific">Portunus trituberculatus</name>
    <name type="common">Swimming crab</name>
    <name type="synonym">Neptunus trituberculatus</name>
    <dbReference type="NCBI Taxonomy" id="210409"/>
    <lineage>
        <taxon>Eukaryota</taxon>
        <taxon>Metazoa</taxon>
        <taxon>Ecdysozoa</taxon>
        <taxon>Arthropoda</taxon>
        <taxon>Crustacea</taxon>
        <taxon>Multicrustacea</taxon>
        <taxon>Malacostraca</taxon>
        <taxon>Eumalacostraca</taxon>
        <taxon>Eucarida</taxon>
        <taxon>Decapoda</taxon>
        <taxon>Pleocyemata</taxon>
        <taxon>Brachyura</taxon>
        <taxon>Eubrachyura</taxon>
        <taxon>Portunoidea</taxon>
        <taxon>Portunidae</taxon>
        <taxon>Portuninae</taxon>
        <taxon>Portunus</taxon>
    </lineage>
</organism>
<accession>A0A5B7EVP6</accession>
<dbReference type="Proteomes" id="UP000324222">
    <property type="component" value="Unassembled WGS sequence"/>
</dbReference>
<comment type="caution">
    <text evidence="1">The sequence shown here is derived from an EMBL/GenBank/DDBJ whole genome shotgun (WGS) entry which is preliminary data.</text>
</comment>
<keyword evidence="2" id="KW-1185">Reference proteome</keyword>
<evidence type="ECO:0000313" key="2">
    <source>
        <dbReference type="Proteomes" id="UP000324222"/>
    </source>
</evidence>
<sequence length="92" mass="9855">MIIDHSSTEQNNKQSSDSVDNVIHQLETAIAIAIAIDCLTAHLPDTTAPVTYQPYSAASATHQPDTVNHAISQPEAAASCHLSLVRRPCPPR</sequence>
<dbReference type="AlphaFoldDB" id="A0A5B7EVP6"/>
<gene>
    <name evidence="1" type="ORF">E2C01_032317</name>
</gene>
<proteinExistence type="predicted"/>
<dbReference type="EMBL" id="VSRR010004176">
    <property type="protein sequence ID" value="MPC38801.1"/>
    <property type="molecule type" value="Genomic_DNA"/>
</dbReference>
<reference evidence="1 2" key="1">
    <citation type="submission" date="2019-05" db="EMBL/GenBank/DDBJ databases">
        <title>Another draft genome of Portunus trituberculatus and its Hox gene families provides insights of decapod evolution.</title>
        <authorList>
            <person name="Jeong J.-H."/>
            <person name="Song I."/>
            <person name="Kim S."/>
            <person name="Choi T."/>
            <person name="Kim D."/>
            <person name="Ryu S."/>
            <person name="Kim W."/>
        </authorList>
    </citation>
    <scope>NUCLEOTIDE SEQUENCE [LARGE SCALE GENOMIC DNA]</scope>
    <source>
        <tissue evidence="1">Muscle</tissue>
    </source>
</reference>
<evidence type="ECO:0000313" key="1">
    <source>
        <dbReference type="EMBL" id="MPC38801.1"/>
    </source>
</evidence>